<dbReference type="AlphaFoldDB" id="A0A2T4TYM8"/>
<dbReference type="Gene3D" id="1.10.150.240">
    <property type="entry name" value="Putative phosphatase, domain 2"/>
    <property type="match status" value="1"/>
</dbReference>
<dbReference type="Proteomes" id="UP000241436">
    <property type="component" value="Unassembled WGS sequence"/>
</dbReference>
<dbReference type="PANTHER" id="PTHR42896">
    <property type="entry name" value="XYLULOSE-1,5-BISPHOSPHATE (XUBP) PHOSPHATASE"/>
    <property type="match status" value="1"/>
</dbReference>
<name>A0A2T4TYM8_9BACT</name>
<dbReference type="SFLD" id="SFLDS00003">
    <property type="entry name" value="Haloacid_Dehalogenase"/>
    <property type="match status" value="1"/>
</dbReference>
<sequence length="250" mass="27665">MNATQMNTIDAMNAARNERVGEMGTLKAIIFDVDGTLADTERNGHLVACNEAFARMGFGIRWSWEEFKELLKIPGNARRMRLALSTRTSLSETEIDRIVPELFALKKEFYLKRVGELSLYPGVARIIREATLRGVRLAIVSVTDEDQIFALLKAQIPEALGAFDPIFGQQSGKKDSALYARCAAMLGCDASEVLVIEDSEKGFKAAKGASLPCVVVYNEYTRGQDFTGAELVVRSLEYLTLDLLERLCLG</sequence>
<dbReference type="SUPFAM" id="SSF56784">
    <property type="entry name" value="HAD-like"/>
    <property type="match status" value="1"/>
</dbReference>
<dbReference type="InterPro" id="IPR044999">
    <property type="entry name" value="CbbY-like"/>
</dbReference>
<comment type="caution">
    <text evidence="1">The sequence shown here is derived from an EMBL/GenBank/DDBJ whole genome shotgun (WGS) entry which is preliminary data.</text>
</comment>
<dbReference type="InterPro" id="IPR006439">
    <property type="entry name" value="HAD-SF_hydro_IA"/>
</dbReference>
<reference evidence="2" key="2">
    <citation type="journal article" date="2018" name="Environ. Microbiol.">
        <title>Bloom of a denitrifying methanotroph, 'Candidatus Methylomirabilis limnetica', in a deep stratified lake.</title>
        <authorList>
            <person name="Graf J.S."/>
            <person name="Mayr M.J."/>
            <person name="Marchant H.K."/>
            <person name="Tienken D."/>
            <person name="Hach P.F."/>
            <person name="Brand A."/>
            <person name="Schubert C.J."/>
            <person name="Kuypers M.M."/>
            <person name="Milucka J."/>
        </authorList>
    </citation>
    <scope>NUCLEOTIDE SEQUENCE [LARGE SCALE GENOMIC DNA]</scope>
    <source>
        <strain evidence="2">Zug</strain>
    </source>
</reference>
<dbReference type="GO" id="GO:0016787">
    <property type="term" value="F:hydrolase activity"/>
    <property type="evidence" value="ECO:0007669"/>
    <property type="project" value="InterPro"/>
</dbReference>
<accession>A0A2T4TYM8</accession>
<keyword evidence="2" id="KW-1185">Reference proteome</keyword>
<evidence type="ECO:0000313" key="2">
    <source>
        <dbReference type="Proteomes" id="UP000241436"/>
    </source>
</evidence>
<protein>
    <submittedName>
        <fullName evidence="1">Phosphatase</fullName>
    </submittedName>
</protein>
<gene>
    <name evidence="1" type="ORF">CLG94_06010</name>
</gene>
<organism evidence="1 2">
    <name type="scientific">Candidatus Methylomirabilis limnetica</name>
    <dbReference type="NCBI Taxonomy" id="2033718"/>
    <lineage>
        <taxon>Bacteria</taxon>
        <taxon>Candidatus Methylomirabilota</taxon>
        <taxon>Candidatus Methylomirabilia</taxon>
        <taxon>Candidatus Methylomirabilales</taxon>
        <taxon>Candidatus Methylomirabilaceae</taxon>
        <taxon>Candidatus Methylomirabilis</taxon>
    </lineage>
</organism>
<dbReference type="InterPro" id="IPR023214">
    <property type="entry name" value="HAD_sf"/>
</dbReference>
<dbReference type="NCBIfam" id="TIGR01509">
    <property type="entry name" value="HAD-SF-IA-v3"/>
    <property type="match status" value="1"/>
</dbReference>
<dbReference type="InterPro" id="IPR036412">
    <property type="entry name" value="HAD-like_sf"/>
</dbReference>
<proteinExistence type="predicted"/>
<dbReference type="EMBL" id="NVQC01000017">
    <property type="protein sequence ID" value="PTL36210.1"/>
    <property type="molecule type" value="Genomic_DNA"/>
</dbReference>
<dbReference type="Gene3D" id="3.40.50.1000">
    <property type="entry name" value="HAD superfamily/HAD-like"/>
    <property type="match status" value="1"/>
</dbReference>
<dbReference type="Pfam" id="PF00702">
    <property type="entry name" value="Hydrolase"/>
    <property type="match status" value="1"/>
</dbReference>
<dbReference type="PANTHER" id="PTHR42896:SF2">
    <property type="entry name" value="CBBY-LIKE PROTEIN"/>
    <property type="match status" value="1"/>
</dbReference>
<dbReference type="SFLD" id="SFLDG01129">
    <property type="entry name" value="C1.5:_HAD__Beta-PGM__Phosphata"/>
    <property type="match status" value="1"/>
</dbReference>
<reference evidence="1 2" key="1">
    <citation type="submission" date="2017-09" db="EMBL/GenBank/DDBJ databases">
        <title>Bloom of a denitrifying methanotroph, Candidatus Methylomirabilis limnetica, in a deep stratified lake.</title>
        <authorList>
            <person name="Graf J.S."/>
            <person name="Marchant H.K."/>
            <person name="Tienken D."/>
            <person name="Hach P.F."/>
            <person name="Brand A."/>
            <person name="Schubert C.J."/>
            <person name="Kuypers M.M."/>
            <person name="Milucka J."/>
        </authorList>
    </citation>
    <scope>NUCLEOTIDE SEQUENCE [LARGE SCALE GENOMIC DNA]</scope>
    <source>
        <strain evidence="1 2">Zug</strain>
    </source>
</reference>
<dbReference type="InterPro" id="IPR023198">
    <property type="entry name" value="PGP-like_dom2"/>
</dbReference>
<evidence type="ECO:0000313" key="1">
    <source>
        <dbReference type="EMBL" id="PTL36210.1"/>
    </source>
</evidence>